<name>A0ABY5ZTR8_9BACT</name>
<evidence type="ECO:0000256" key="8">
    <source>
        <dbReference type="SAM" id="Phobius"/>
    </source>
</evidence>
<evidence type="ECO:0000256" key="5">
    <source>
        <dbReference type="ARBA" id="ARBA00022960"/>
    </source>
</evidence>
<evidence type="ECO:0000256" key="6">
    <source>
        <dbReference type="ARBA" id="ARBA00022989"/>
    </source>
</evidence>
<evidence type="ECO:0000313" key="10">
    <source>
        <dbReference type="Proteomes" id="UP001060414"/>
    </source>
</evidence>
<dbReference type="Proteomes" id="UP001060414">
    <property type="component" value="Chromosome"/>
</dbReference>
<keyword evidence="7 8" id="KW-0472">Membrane</keyword>
<dbReference type="InterPro" id="IPR007227">
    <property type="entry name" value="Cell_shape_determining_MreD"/>
</dbReference>
<keyword evidence="4 8" id="KW-0812">Transmembrane</keyword>
<sequence length="170" mass="18658">MRPALGFFLAGLVCAILQAGIFPRFLPVFARPDLFILLLVCLSLSQDTLRGAFIAWGLGAIKDVFSGQTLGLYGFVFLITFFFIKGTERRLNTESSLLLVFLVFAGVLIEGGLAAATLLILDDVGRGWQIILRHIPAQALVSSGVAWVLLLLAFWLQRRTGLRQIIPGLR</sequence>
<keyword evidence="6 8" id="KW-1133">Transmembrane helix</keyword>
<dbReference type="RefSeq" id="WP_260749700.1">
    <property type="nucleotide sequence ID" value="NZ_CP092109.1"/>
</dbReference>
<dbReference type="EMBL" id="CP092109">
    <property type="protein sequence ID" value="UWZ81325.1"/>
    <property type="molecule type" value="Genomic_DNA"/>
</dbReference>
<evidence type="ECO:0000256" key="2">
    <source>
        <dbReference type="ARBA" id="ARBA00007776"/>
    </source>
</evidence>
<feature type="transmembrane region" description="Helical" evidence="8">
    <location>
        <begin position="65"/>
        <end position="84"/>
    </location>
</feature>
<comment type="similarity">
    <text evidence="2">Belongs to the MreD family.</text>
</comment>
<keyword evidence="10" id="KW-1185">Reference proteome</keyword>
<feature type="transmembrane region" description="Helical" evidence="8">
    <location>
        <begin position="135"/>
        <end position="156"/>
    </location>
</feature>
<evidence type="ECO:0000256" key="3">
    <source>
        <dbReference type="ARBA" id="ARBA00022475"/>
    </source>
</evidence>
<evidence type="ECO:0000256" key="7">
    <source>
        <dbReference type="ARBA" id="ARBA00023136"/>
    </source>
</evidence>
<keyword evidence="5" id="KW-0133">Cell shape</keyword>
<accession>A0ABY5ZTR8</accession>
<evidence type="ECO:0000256" key="1">
    <source>
        <dbReference type="ARBA" id="ARBA00004651"/>
    </source>
</evidence>
<evidence type="ECO:0000256" key="4">
    <source>
        <dbReference type="ARBA" id="ARBA00022692"/>
    </source>
</evidence>
<comment type="subcellular location">
    <subcellularLocation>
        <location evidence="1">Cell membrane</location>
        <topology evidence="1">Multi-pass membrane protein</topology>
    </subcellularLocation>
</comment>
<keyword evidence="3" id="KW-1003">Cell membrane</keyword>
<gene>
    <name evidence="9" type="primary">mreD</name>
    <name evidence="9" type="ORF">L9S41_08020</name>
</gene>
<evidence type="ECO:0000313" key="9">
    <source>
        <dbReference type="EMBL" id="UWZ81325.1"/>
    </source>
</evidence>
<dbReference type="Pfam" id="PF04093">
    <property type="entry name" value="MreD"/>
    <property type="match status" value="1"/>
</dbReference>
<organism evidence="9 10">
    <name type="scientific">Geoalkalibacter halelectricus</name>
    <dbReference type="NCBI Taxonomy" id="2847045"/>
    <lineage>
        <taxon>Bacteria</taxon>
        <taxon>Pseudomonadati</taxon>
        <taxon>Thermodesulfobacteriota</taxon>
        <taxon>Desulfuromonadia</taxon>
        <taxon>Desulfuromonadales</taxon>
        <taxon>Geoalkalibacteraceae</taxon>
        <taxon>Geoalkalibacter</taxon>
    </lineage>
</organism>
<proteinExistence type="inferred from homology"/>
<dbReference type="NCBIfam" id="TIGR03426">
    <property type="entry name" value="shape_MreD"/>
    <property type="match status" value="1"/>
</dbReference>
<reference evidence="9" key="1">
    <citation type="journal article" date="2022" name="Environ. Microbiol.">
        <title>Geoalkalibacter halelectricus SAP #1 sp. nov. possessing extracellular electron transfer and mineral#reducing capabilities from a haloalkaline environment.</title>
        <authorList>
            <person name="Yadav S."/>
            <person name="Singh R."/>
            <person name="Sundharam S.S."/>
            <person name="Chaudhary S."/>
            <person name="Krishnamurthi S."/>
            <person name="Patil S.A."/>
        </authorList>
    </citation>
    <scope>NUCLEOTIDE SEQUENCE</scope>
    <source>
        <strain evidence="9">SAP-1</strain>
    </source>
</reference>
<protein>
    <submittedName>
        <fullName evidence="9">Rod shape-determining protein MreD</fullName>
    </submittedName>
</protein>
<feature type="transmembrane region" description="Helical" evidence="8">
    <location>
        <begin position="96"/>
        <end position="120"/>
    </location>
</feature>